<dbReference type="SUPFAM" id="SSF47459">
    <property type="entry name" value="HLH, helix-loop-helix DNA-binding domain"/>
    <property type="match status" value="1"/>
</dbReference>
<protein>
    <recommendedName>
        <fullName evidence="8">BHLH domain-containing protein</fullName>
    </recommendedName>
</protein>
<dbReference type="InterPro" id="IPR047265">
    <property type="entry name" value="PIF1-like_bHLH"/>
</dbReference>
<dbReference type="GO" id="GO:0005634">
    <property type="term" value="C:nucleus"/>
    <property type="evidence" value="ECO:0007669"/>
    <property type="project" value="UniProtKB-SubCell"/>
</dbReference>
<dbReference type="GO" id="GO:0046983">
    <property type="term" value="F:protein dimerization activity"/>
    <property type="evidence" value="ECO:0007669"/>
    <property type="project" value="InterPro"/>
</dbReference>
<dbReference type="EMBL" id="SPHZ02000002">
    <property type="protein sequence ID" value="KAF0928690.1"/>
    <property type="molecule type" value="Genomic_DNA"/>
</dbReference>
<dbReference type="FunFam" id="4.10.280.10:FF:000059">
    <property type="entry name" value="transcription factor UNE10 isoform X1"/>
    <property type="match status" value="1"/>
</dbReference>
<evidence type="ECO:0000256" key="7">
    <source>
        <dbReference type="SAM" id="MobiDB-lite"/>
    </source>
</evidence>
<dbReference type="SMART" id="SM00353">
    <property type="entry name" value="HLH"/>
    <property type="match status" value="1"/>
</dbReference>
<feature type="region of interest" description="Disordered" evidence="7">
    <location>
        <begin position="203"/>
        <end position="251"/>
    </location>
</feature>
<reference evidence="9 10" key="1">
    <citation type="submission" date="2019-11" db="EMBL/GenBank/DDBJ databases">
        <title>Whole genome sequence of Oryza granulata.</title>
        <authorList>
            <person name="Li W."/>
        </authorList>
    </citation>
    <scope>NUCLEOTIDE SEQUENCE [LARGE SCALE GENOMIC DNA]</scope>
    <source>
        <strain evidence="10">cv. Menghai</strain>
        <tissue evidence="9">Leaf</tissue>
    </source>
</reference>
<keyword evidence="6" id="KW-0539">Nucleus</keyword>
<evidence type="ECO:0000256" key="3">
    <source>
        <dbReference type="ARBA" id="ARBA00023015"/>
    </source>
</evidence>
<feature type="compositionally biased region" description="Low complexity" evidence="7">
    <location>
        <begin position="233"/>
        <end position="246"/>
    </location>
</feature>
<feature type="region of interest" description="Disordered" evidence="7">
    <location>
        <begin position="150"/>
        <end position="182"/>
    </location>
</feature>
<dbReference type="PANTHER" id="PTHR45855">
    <property type="entry name" value="TRANSCRIPTION FACTOR PIF1-RELATED"/>
    <property type="match status" value="1"/>
</dbReference>
<keyword evidence="10" id="KW-1185">Reference proteome</keyword>
<evidence type="ECO:0000256" key="1">
    <source>
        <dbReference type="ARBA" id="ARBA00004123"/>
    </source>
</evidence>
<evidence type="ECO:0000256" key="5">
    <source>
        <dbReference type="ARBA" id="ARBA00023163"/>
    </source>
</evidence>
<dbReference type="InterPro" id="IPR031066">
    <property type="entry name" value="bHLH_ALC-like_plant"/>
</dbReference>
<dbReference type="OrthoDB" id="71302at2759"/>
<name>A0A6G1EVK5_9ORYZ</name>
<dbReference type="InterPro" id="IPR036638">
    <property type="entry name" value="HLH_DNA-bd_sf"/>
</dbReference>
<dbReference type="EMBL" id="SPHZ02000002">
    <property type="protein sequence ID" value="KAF0928688.1"/>
    <property type="molecule type" value="Genomic_DNA"/>
</dbReference>
<dbReference type="CDD" id="cd11445">
    <property type="entry name" value="bHLH_AtPIF_like"/>
    <property type="match status" value="1"/>
</dbReference>
<evidence type="ECO:0000259" key="8">
    <source>
        <dbReference type="PROSITE" id="PS50888"/>
    </source>
</evidence>
<dbReference type="Gene3D" id="4.10.280.10">
    <property type="entry name" value="Helix-loop-helix DNA-binding domain"/>
    <property type="match status" value="1"/>
</dbReference>
<accession>A0A6G1EVK5</accession>
<organism evidence="9 10">
    <name type="scientific">Oryza meyeriana var. granulata</name>
    <dbReference type="NCBI Taxonomy" id="110450"/>
    <lineage>
        <taxon>Eukaryota</taxon>
        <taxon>Viridiplantae</taxon>
        <taxon>Streptophyta</taxon>
        <taxon>Embryophyta</taxon>
        <taxon>Tracheophyta</taxon>
        <taxon>Spermatophyta</taxon>
        <taxon>Magnoliopsida</taxon>
        <taxon>Liliopsida</taxon>
        <taxon>Poales</taxon>
        <taxon>Poaceae</taxon>
        <taxon>BOP clade</taxon>
        <taxon>Oryzoideae</taxon>
        <taxon>Oryzeae</taxon>
        <taxon>Oryzinae</taxon>
        <taxon>Oryza</taxon>
        <taxon>Oryza meyeriana</taxon>
    </lineage>
</organism>
<evidence type="ECO:0000256" key="4">
    <source>
        <dbReference type="ARBA" id="ARBA00023125"/>
    </source>
</evidence>
<comment type="caution">
    <text evidence="9">The sequence shown here is derived from an EMBL/GenBank/DDBJ whole genome shotgun (WGS) entry which is preliminary data.</text>
</comment>
<evidence type="ECO:0000313" key="10">
    <source>
        <dbReference type="Proteomes" id="UP000479710"/>
    </source>
</evidence>
<proteinExistence type="inferred from homology"/>
<dbReference type="PANTHER" id="PTHR45855:SF23">
    <property type="entry name" value="TRANSCRIPTION FACTOR MEE8-RELATED"/>
    <property type="match status" value="1"/>
</dbReference>
<dbReference type="Pfam" id="PF00010">
    <property type="entry name" value="HLH"/>
    <property type="match status" value="1"/>
</dbReference>
<keyword evidence="4" id="KW-0238">DNA-binding</keyword>
<gene>
    <name evidence="9" type="ORF">E2562_006113</name>
</gene>
<dbReference type="GO" id="GO:0003677">
    <property type="term" value="F:DNA binding"/>
    <property type="evidence" value="ECO:0007669"/>
    <property type="project" value="UniProtKB-KW"/>
</dbReference>
<keyword evidence="5" id="KW-0804">Transcription</keyword>
<dbReference type="AlphaFoldDB" id="A0A6G1EVK5"/>
<feature type="compositionally biased region" description="Polar residues" evidence="7">
    <location>
        <begin position="203"/>
        <end position="212"/>
    </location>
</feature>
<evidence type="ECO:0000256" key="6">
    <source>
        <dbReference type="ARBA" id="ARBA00023242"/>
    </source>
</evidence>
<keyword evidence="3" id="KW-0805">Transcription regulation</keyword>
<feature type="domain" description="BHLH" evidence="8">
    <location>
        <begin position="274"/>
        <end position="323"/>
    </location>
</feature>
<dbReference type="InterPro" id="IPR011598">
    <property type="entry name" value="bHLH_dom"/>
</dbReference>
<sequence>MNQCVPSWDLDDPVESAAGLNVVGHRVVSGGAGGFMPVAVPMADQYYEVAELTWEKGNISSHGLLLNRPVPKYPPHQQQLQAIGAEGGGGRVGDRETLEAVVGEAVALSSSHHLAQPVPAAAPWLGVGGVVHVGAPADALVPCARDVEAAEAGEGRSKRPPHVIGEDGRACASQGSAAPGRGESTLLTLDACGTAADDVCGFTTTTNNSTSLDRTEDKGSPETENTSIAGGASDSRCFSRRSQSQRGGLCDEEEHVVIEGEGAMRSSISTKRSRAAAIHNESERKRRDRINQKMKTLQKLVPNSSKTDKASMLDEVIDYLKQLQAQVQVMSRMGSMMMPMGMAMPQLQMSVMAQMAQMAQIGLNMMNMGQAAGGYAGLTPPMMHTPPFLPVSWDSASASASATAAADRPPQPAAAAPDAFSAFLAYQAAQQNTQQQNGMEAYNRMMAMYQKLNQQQQTRQDQRSNSRQ</sequence>
<evidence type="ECO:0000313" key="9">
    <source>
        <dbReference type="EMBL" id="KAF0928688.1"/>
    </source>
</evidence>
<dbReference type="Proteomes" id="UP000479710">
    <property type="component" value="Unassembled WGS sequence"/>
</dbReference>
<dbReference type="PROSITE" id="PS50888">
    <property type="entry name" value="BHLH"/>
    <property type="match status" value="1"/>
</dbReference>
<comment type="subcellular location">
    <subcellularLocation>
        <location evidence="1">Nucleus</location>
    </subcellularLocation>
</comment>
<comment type="similarity">
    <text evidence="2">Belongs to the bHLH protein family.</text>
</comment>
<evidence type="ECO:0000256" key="2">
    <source>
        <dbReference type="ARBA" id="ARBA00005510"/>
    </source>
</evidence>